<feature type="compositionally biased region" description="Polar residues" evidence="1">
    <location>
        <begin position="117"/>
        <end position="163"/>
    </location>
</feature>
<feature type="region of interest" description="Disordered" evidence="1">
    <location>
        <begin position="182"/>
        <end position="201"/>
    </location>
</feature>
<comment type="caution">
    <text evidence="2">The sequence shown here is derived from an EMBL/GenBank/DDBJ whole genome shotgun (WGS) entry which is preliminary data.</text>
</comment>
<organism evidence="2 3">
    <name type="scientific">Cichlidogyrus casuarinus</name>
    <dbReference type="NCBI Taxonomy" id="1844966"/>
    <lineage>
        <taxon>Eukaryota</taxon>
        <taxon>Metazoa</taxon>
        <taxon>Spiralia</taxon>
        <taxon>Lophotrochozoa</taxon>
        <taxon>Platyhelminthes</taxon>
        <taxon>Monogenea</taxon>
        <taxon>Monopisthocotylea</taxon>
        <taxon>Dactylogyridea</taxon>
        <taxon>Ancyrocephalidae</taxon>
        <taxon>Cichlidogyrus</taxon>
    </lineage>
</organism>
<accession>A0ABD2QBX9</accession>
<protein>
    <submittedName>
        <fullName evidence="2">Uncharacterized protein</fullName>
    </submittedName>
</protein>
<feature type="compositionally biased region" description="Low complexity" evidence="1">
    <location>
        <begin position="192"/>
        <end position="201"/>
    </location>
</feature>
<feature type="region of interest" description="Disordered" evidence="1">
    <location>
        <begin position="108"/>
        <end position="165"/>
    </location>
</feature>
<evidence type="ECO:0000313" key="3">
    <source>
        <dbReference type="Proteomes" id="UP001626550"/>
    </source>
</evidence>
<dbReference type="EMBL" id="JBJKFK010000441">
    <property type="protein sequence ID" value="KAL3317042.1"/>
    <property type="molecule type" value="Genomic_DNA"/>
</dbReference>
<dbReference type="AlphaFoldDB" id="A0ABD2QBX9"/>
<reference evidence="2 3" key="1">
    <citation type="submission" date="2024-11" db="EMBL/GenBank/DDBJ databases">
        <title>Adaptive evolution of stress response genes in parasites aligns with host niche diversity.</title>
        <authorList>
            <person name="Hahn C."/>
            <person name="Resl P."/>
        </authorList>
    </citation>
    <scope>NUCLEOTIDE SEQUENCE [LARGE SCALE GENOMIC DNA]</scope>
    <source>
        <strain evidence="2">EGGRZ-B1_66</strain>
        <tissue evidence="2">Body</tissue>
    </source>
</reference>
<evidence type="ECO:0000256" key="1">
    <source>
        <dbReference type="SAM" id="MobiDB-lite"/>
    </source>
</evidence>
<keyword evidence="3" id="KW-1185">Reference proteome</keyword>
<evidence type="ECO:0000313" key="2">
    <source>
        <dbReference type="EMBL" id="KAL3317042.1"/>
    </source>
</evidence>
<dbReference type="Proteomes" id="UP001626550">
    <property type="component" value="Unassembled WGS sequence"/>
</dbReference>
<name>A0ABD2QBX9_9PLAT</name>
<proteinExistence type="predicted"/>
<gene>
    <name evidence="2" type="ORF">Ciccas_004307</name>
</gene>
<sequence length="232" mass="25188">MQQLHELHTEHRSQTNAYTPTYTALFNSLELFIIQSNIPSSVKILHYHLDEQISNVSAMEVLDRHCIRAESSGQHRPNHKYGFDVLSAELMRAKGLGGGFHQLKRAKDFKTAKGQPISPNQTGKSSITSRKQQNSVDSTTGGSIGTAQSGMLHSDQPGQNPTASVRRARLTTANSIAVGCLGNRGSDVDVHSPSGSASAPRRSTGSFLFLIKLLSRDISSDKPVRFSPHGAE</sequence>